<dbReference type="Pfam" id="PF07366">
    <property type="entry name" value="SnoaL"/>
    <property type="match status" value="1"/>
</dbReference>
<gene>
    <name evidence="1" type="ORF">Xsto_01298</name>
</gene>
<sequence>MSADNSELLIPKIILTDDKNSNIAVNKNILAVRKFITFWQNGNESLARAVIAENYRDGSLPVGRPTGIEGILGAARVLHTAIPEISCEIEQLLTLGDRVITHLRFRGHFTGTFNSTQGQNQPVEYIAIDIYRLIDGLIVESWHLEDNLSLYTQLGVINAIQ</sequence>
<dbReference type="InterPro" id="IPR009959">
    <property type="entry name" value="Cyclase_SnoaL-like"/>
</dbReference>
<accession>A0A2D0KSD1</accession>
<dbReference type="GO" id="GO:0030638">
    <property type="term" value="P:polyketide metabolic process"/>
    <property type="evidence" value="ECO:0007669"/>
    <property type="project" value="InterPro"/>
</dbReference>
<name>A0A2D0KSD1_9GAMM</name>
<evidence type="ECO:0000313" key="2">
    <source>
        <dbReference type="Proteomes" id="UP000222366"/>
    </source>
</evidence>
<dbReference type="PANTHER" id="PTHR38436">
    <property type="entry name" value="POLYKETIDE CYCLASE SNOAL-LIKE DOMAIN"/>
    <property type="match status" value="1"/>
</dbReference>
<dbReference type="Proteomes" id="UP000222366">
    <property type="component" value="Unassembled WGS sequence"/>
</dbReference>
<dbReference type="EMBL" id="NJAJ01000009">
    <property type="protein sequence ID" value="PHM66366.1"/>
    <property type="molecule type" value="Genomic_DNA"/>
</dbReference>
<proteinExistence type="predicted"/>
<organism evidence="1 2">
    <name type="scientific">Xenorhabdus stockiae</name>
    <dbReference type="NCBI Taxonomy" id="351614"/>
    <lineage>
        <taxon>Bacteria</taxon>
        <taxon>Pseudomonadati</taxon>
        <taxon>Pseudomonadota</taxon>
        <taxon>Gammaproteobacteria</taxon>
        <taxon>Enterobacterales</taxon>
        <taxon>Morganellaceae</taxon>
        <taxon>Xenorhabdus</taxon>
    </lineage>
</organism>
<dbReference type="PANTHER" id="PTHR38436:SF1">
    <property type="entry name" value="ESTER CYCLASE"/>
    <property type="match status" value="1"/>
</dbReference>
<comment type="caution">
    <text evidence="1">The sequence shown here is derived from an EMBL/GenBank/DDBJ whole genome shotgun (WGS) entry which is preliminary data.</text>
</comment>
<dbReference type="SUPFAM" id="SSF54427">
    <property type="entry name" value="NTF2-like"/>
    <property type="match status" value="1"/>
</dbReference>
<evidence type="ECO:0000313" key="1">
    <source>
        <dbReference type="EMBL" id="PHM66366.1"/>
    </source>
</evidence>
<protein>
    <submittedName>
        <fullName evidence="1">Polyketide cyclase</fullName>
    </submittedName>
</protein>
<dbReference type="RefSeq" id="WP_099124422.1">
    <property type="nucleotide sequence ID" value="NZ_CAWNRH010000170.1"/>
</dbReference>
<reference evidence="1 2" key="1">
    <citation type="journal article" date="2017" name="Nat. Microbiol.">
        <title>Natural product diversity associated with the nematode symbionts Photorhabdus and Xenorhabdus.</title>
        <authorList>
            <person name="Tobias N.J."/>
            <person name="Wolff H."/>
            <person name="Djahanschiri B."/>
            <person name="Grundmann F."/>
            <person name="Kronenwerth M."/>
            <person name="Shi Y.M."/>
            <person name="Simonyi S."/>
            <person name="Grun P."/>
            <person name="Shapiro-Ilan D."/>
            <person name="Pidot S.J."/>
            <person name="Stinear T.P."/>
            <person name="Ebersberger I."/>
            <person name="Bode H.B."/>
        </authorList>
    </citation>
    <scope>NUCLEOTIDE SEQUENCE [LARGE SCALE GENOMIC DNA]</scope>
    <source>
        <strain evidence="1 2">DSM 17904</strain>
    </source>
</reference>
<dbReference type="Gene3D" id="3.10.450.50">
    <property type="match status" value="1"/>
</dbReference>
<dbReference type="InterPro" id="IPR032710">
    <property type="entry name" value="NTF2-like_dom_sf"/>
</dbReference>
<keyword evidence="2" id="KW-1185">Reference proteome</keyword>
<dbReference type="AlphaFoldDB" id="A0A2D0KSD1"/>